<reference evidence="6" key="1">
    <citation type="journal article" date="2019" name="Int. J. Syst. Evol. Microbiol.">
        <title>The Global Catalogue of Microorganisms (GCM) 10K type strain sequencing project: providing services to taxonomists for standard genome sequencing and annotation.</title>
        <authorList>
            <consortium name="The Broad Institute Genomics Platform"/>
            <consortium name="The Broad Institute Genome Sequencing Center for Infectious Disease"/>
            <person name="Wu L."/>
            <person name="Ma J."/>
        </authorList>
    </citation>
    <scope>NUCLEOTIDE SEQUENCE [LARGE SCALE GENOMIC DNA]</scope>
    <source>
        <strain evidence="6">JCM 18302</strain>
    </source>
</reference>
<keyword evidence="2" id="KW-0238">DNA-binding</keyword>
<evidence type="ECO:0000313" key="5">
    <source>
        <dbReference type="EMBL" id="GAA5142984.1"/>
    </source>
</evidence>
<dbReference type="Gene3D" id="1.10.10.60">
    <property type="entry name" value="Homeodomain-like"/>
    <property type="match status" value="1"/>
</dbReference>
<dbReference type="RefSeq" id="WP_345613580.1">
    <property type="nucleotide sequence ID" value="NZ_BAABJO010000066.1"/>
</dbReference>
<dbReference type="InterPro" id="IPR035418">
    <property type="entry name" value="AraC-bd_2"/>
</dbReference>
<dbReference type="InterPro" id="IPR050204">
    <property type="entry name" value="AraC_XylS_family_regulators"/>
</dbReference>
<sequence length="358" mass="38758">MQGVGATTPGAEREPVVGFEAWRHAVSSAFVPIDARVDVAGGFAGRLSAHRFGDVSLACVAGSAVTVSRTPRMIRREDRGLVKMSMQMRGHGLIVQDGREAVLAPGDMALNDASRPYTLDFSDDFLMLVVMLPRDALNTRTFEFSRLTARTISGRSGTGAVLASMTTSLVGQSAAGELEPSVYLSDAIVNLLDAICAETAGSPRRPADAHRTAMLLRVQGFIEDHLGESDLATARIAAEHHVSVRYVQKLFESAGTTVREWIRMRRIERCRHDLLDARLSSVPVGAIGSRWGFTDPAHFSRVIRQHLGLPPSELRLAGRAGLPTARTPRVLVTPGVRAQSDGFGQLTRSTFRPAYEGF</sequence>
<evidence type="ECO:0000259" key="4">
    <source>
        <dbReference type="PROSITE" id="PS01124"/>
    </source>
</evidence>
<keyword evidence="3" id="KW-0804">Transcription</keyword>
<dbReference type="PANTHER" id="PTHR46796:SF6">
    <property type="entry name" value="ARAC SUBFAMILY"/>
    <property type="match status" value="1"/>
</dbReference>
<dbReference type="EMBL" id="BAABJO010000066">
    <property type="protein sequence ID" value="GAA5142984.1"/>
    <property type="molecule type" value="Genomic_DNA"/>
</dbReference>
<accession>A0ABP9PBD5</accession>
<keyword evidence="6" id="KW-1185">Reference proteome</keyword>
<gene>
    <name evidence="5" type="ORF">GCM10023320_83860</name>
</gene>
<dbReference type="SUPFAM" id="SSF46689">
    <property type="entry name" value="Homeodomain-like"/>
    <property type="match status" value="1"/>
</dbReference>
<dbReference type="PANTHER" id="PTHR46796">
    <property type="entry name" value="HTH-TYPE TRANSCRIPTIONAL ACTIVATOR RHAS-RELATED"/>
    <property type="match status" value="1"/>
</dbReference>
<protein>
    <submittedName>
        <fullName evidence="5">Helix-turn-helix domain-containing protein</fullName>
    </submittedName>
</protein>
<evidence type="ECO:0000256" key="2">
    <source>
        <dbReference type="ARBA" id="ARBA00023125"/>
    </source>
</evidence>
<dbReference type="PROSITE" id="PS01124">
    <property type="entry name" value="HTH_ARAC_FAMILY_2"/>
    <property type="match status" value="1"/>
</dbReference>
<evidence type="ECO:0000256" key="3">
    <source>
        <dbReference type="ARBA" id="ARBA00023163"/>
    </source>
</evidence>
<name>A0ABP9PBD5_9PSEU</name>
<dbReference type="Pfam" id="PF12833">
    <property type="entry name" value="HTH_18"/>
    <property type="match status" value="1"/>
</dbReference>
<organism evidence="5 6">
    <name type="scientific">Pseudonocardia adelaidensis</name>
    <dbReference type="NCBI Taxonomy" id="648754"/>
    <lineage>
        <taxon>Bacteria</taxon>
        <taxon>Bacillati</taxon>
        <taxon>Actinomycetota</taxon>
        <taxon>Actinomycetes</taxon>
        <taxon>Pseudonocardiales</taxon>
        <taxon>Pseudonocardiaceae</taxon>
        <taxon>Pseudonocardia</taxon>
    </lineage>
</organism>
<keyword evidence="1" id="KW-0805">Transcription regulation</keyword>
<feature type="domain" description="HTH araC/xylS-type" evidence="4">
    <location>
        <begin position="216"/>
        <end position="317"/>
    </location>
</feature>
<dbReference type="SMART" id="SM00342">
    <property type="entry name" value="HTH_ARAC"/>
    <property type="match status" value="1"/>
</dbReference>
<proteinExistence type="predicted"/>
<dbReference type="Pfam" id="PF14525">
    <property type="entry name" value="AraC_binding_2"/>
    <property type="match status" value="1"/>
</dbReference>
<dbReference type="Proteomes" id="UP001500804">
    <property type="component" value="Unassembled WGS sequence"/>
</dbReference>
<evidence type="ECO:0000313" key="6">
    <source>
        <dbReference type="Proteomes" id="UP001500804"/>
    </source>
</evidence>
<evidence type="ECO:0000256" key="1">
    <source>
        <dbReference type="ARBA" id="ARBA00023015"/>
    </source>
</evidence>
<dbReference type="InterPro" id="IPR009057">
    <property type="entry name" value="Homeodomain-like_sf"/>
</dbReference>
<dbReference type="InterPro" id="IPR018060">
    <property type="entry name" value="HTH_AraC"/>
</dbReference>
<comment type="caution">
    <text evidence="5">The sequence shown here is derived from an EMBL/GenBank/DDBJ whole genome shotgun (WGS) entry which is preliminary data.</text>
</comment>